<name>A0A2R5HKI7_9LACT</name>
<keyword evidence="6" id="KW-1185">Reference proteome</keyword>
<dbReference type="EMBL" id="BFFO01000011">
    <property type="protein sequence ID" value="GBG97380.1"/>
    <property type="molecule type" value="Genomic_DNA"/>
</dbReference>
<feature type="transmembrane region" description="Helical" evidence="1">
    <location>
        <begin position="308"/>
        <end position="330"/>
    </location>
</feature>
<dbReference type="Pfam" id="PF11797">
    <property type="entry name" value="WxLIP_HBD"/>
    <property type="match status" value="1"/>
</dbReference>
<feature type="signal peptide" evidence="2">
    <location>
        <begin position="1"/>
        <end position="23"/>
    </location>
</feature>
<keyword evidence="2" id="KW-0732">Signal</keyword>
<feature type="domain" description="WxL Interacting Protein peptidoglycan binding" evidence="3">
    <location>
        <begin position="30"/>
        <end position="147"/>
    </location>
</feature>
<evidence type="ECO:0000259" key="4">
    <source>
        <dbReference type="Pfam" id="PF11797"/>
    </source>
</evidence>
<evidence type="ECO:0000259" key="3">
    <source>
        <dbReference type="Pfam" id="PF06030"/>
    </source>
</evidence>
<keyword evidence="1" id="KW-1133">Transmembrane helix</keyword>
<dbReference type="InterPro" id="IPR010317">
    <property type="entry name" value="WxLIP_PGBD"/>
</dbReference>
<accession>A0A2R5HKI7</accession>
<evidence type="ECO:0000256" key="2">
    <source>
        <dbReference type="SAM" id="SignalP"/>
    </source>
</evidence>
<evidence type="ECO:0000256" key="1">
    <source>
        <dbReference type="SAM" id="Phobius"/>
    </source>
</evidence>
<dbReference type="RefSeq" id="WP_109246337.1">
    <property type="nucleotide sequence ID" value="NZ_BFFO01000011.1"/>
</dbReference>
<evidence type="ECO:0000313" key="6">
    <source>
        <dbReference type="Proteomes" id="UP000245021"/>
    </source>
</evidence>
<keyword evidence="1" id="KW-0812">Transmembrane</keyword>
<dbReference type="OrthoDB" id="2148359at2"/>
<comment type="caution">
    <text evidence="5">The sequence shown here is derived from an EMBL/GenBank/DDBJ whole genome shotgun (WGS) entry which is preliminary data.</text>
</comment>
<dbReference type="Pfam" id="PF06030">
    <property type="entry name" value="WxLIP_PGBD"/>
    <property type="match status" value="1"/>
</dbReference>
<dbReference type="Proteomes" id="UP000245021">
    <property type="component" value="Unassembled WGS sequence"/>
</dbReference>
<feature type="domain" description="WxL Interacting Protein host binding" evidence="4">
    <location>
        <begin position="154"/>
        <end position="293"/>
    </location>
</feature>
<keyword evidence="1" id="KW-0472">Membrane</keyword>
<gene>
    <name evidence="5" type="ORF">NtB2_01520</name>
</gene>
<protein>
    <submittedName>
        <fullName evidence="5">Cell surface protein</fullName>
    </submittedName>
</protein>
<dbReference type="AlphaFoldDB" id="A0A2R5HKI7"/>
<sequence>MIKKLVILMVVLCSVAFVKTAKADADNPLSVIPDLPSNQVNKQASWFDLLLGDGKAQELSLDLVNSGQKAITVDISVAPALTNDNGLITYSPSSQKPDASLKYNLKDYLKGPDKVEIPAVSSKKVSFKLKMPEAQFDGVIAGGINFSVENQASSNFRVQSLYQYALAVNLQENTRAVAPSLELDKLEADNSNVTLGLANPAMAYMNQLMLDLSLKSKDGKVYHYHSSKLEMAPNSSFKLAIPRKLLGQVPAGEYQASLTAYAKQDATGKYSYQGGHYDYAWKFKQALTISQKKEAIGEAVTIKPKSSLLPWLIIGVSLLLVFAIFGGLYYKKGRS</sequence>
<feature type="chain" id="PRO_5015353307" evidence="2">
    <location>
        <begin position="24"/>
        <end position="335"/>
    </location>
</feature>
<proteinExistence type="predicted"/>
<evidence type="ECO:0000313" key="5">
    <source>
        <dbReference type="EMBL" id="GBG97380.1"/>
    </source>
</evidence>
<reference evidence="5 6" key="1">
    <citation type="journal article" date="2018" name="Genome Announc.">
        <title>Draft Genome Sequence of Lactococcus sp. Strain NtB2 (JCM 32569), Isolated from the Gut of the Higher Termite Nasutitermes takasagoensis.</title>
        <authorList>
            <person name="Noda S."/>
            <person name="Aihara C."/>
            <person name="Yuki M."/>
            <person name="Ohkuma M."/>
        </authorList>
    </citation>
    <scope>NUCLEOTIDE SEQUENCE [LARGE SCALE GENOMIC DNA]</scope>
    <source>
        <strain evidence="5 6">NtB2</strain>
    </source>
</reference>
<dbReference type="InterPro" id="IPR021759">
    <property type="entry name" value="WxLIP_HBD"/>
</dbReference>
<organism evidence="5 6">
    <name type="scientific">Lactococcus termiticola</name>
    <dbReference type="NCBI Taxonomy" id="2169526"/>
    <lineage>
        <taxon>Bacteria</taxon>
        <taxon>Bacillati</taxon>
        <taxon>Bacillota</taxon>
        <taxon>Bacilli</taxon>
        <taxon>Lactobacillales</taxon>
        <taxon>Streptococcaceae</taxon>
        <taxon>Lactococcus</taxon>
    </lineage>
</organism>